<keyword evidence="8" id="KW-1185">Reference proteome</keyword>
<dbReference type="CDD" id="cd03193">
    <property type="entry name" value="GST_C_Metaxin"/>
    <property type="match status" value="1"/>
</dbReference>
<proteinExistence type="inferred from homology"/>
<reference evidence="8" key="1">
    <citation type="journal article" date="2014" name="Science">
        <title>The coffee genome provides insight into the convergent evolution of caffeine biosynthesis.</title>
        <authorList>
            <person name="Denoeud F."/>
            <person name="Carretero-Paulet L."/>
            <person name="Dereeper A."/>
            <person name="Droc G."/>
            <person name="Guyot R."/>
            <person name="Pietrella M."/>
            <person name="Zheng C."/>
            <person name="Alberti A."/>
            <person name="Anthony F."/>
            <person name="Aprea G."/>
            <person name="Aury J.M."/>
            <person name="Bento P."/>
            <person name="Bernard M."/>
            <person name="Bocs S."/>
            <person name="Campa C."/>
            <person name="Cenci A."/>
            <person name="Combes M.C."/>
            <person name="Crouzillat D."/>
            <person name="Da Silva C."/>
            <person name="Daddiego L."/>
            <person name="De Bellis F."/>
            <person name="Dussert S."/>
            <person name="Garsmeur O."/>
            <person name="Gayraud T."/>
            <person name="Guignon V."/>
            <person name="Jahn K."/>
            <person name="Jamilloux V."/>
            <person name="Joet T."/>
            <person name="Labadie K."/>
            <person name="Lan T."/>
            <person name="Leclercq J."/>
            <person name="Lepelley M."/>
            <person name="Leroy T."/>
            <person name="Li L.T."/>
            <person name="Librado P."/>
            <person name="Lopez L."/>
            <person name="Munoz A."/>
            <person name="Noel B."/>
            <person name="Pallavicini A."/>
            <person name="Perrotta G."/>
            <person name="Poncet V."/>
            <person name="Pot D."/>
            <person name="Priyono X."/>
            <person name="Rigoreau M."/>
            <person name="Rouard M."/>
            <person name="Rozas J."/>
            <person name="Tranchant-Dubreuil C."/>
            <person name="VanBuren R."/>
            <person name="Zhang Q."/>
            <person name="Andrade A.C."/>
            <person name="Argout X."/>
            <person name="Bertrand B."/>
            <person name="de Kochko A."/>
            <person name="Graziosi G."/>
            <person name="Henry R.J."/>
            <person name="Jayarama X."/>
            <person name="Ming R."/>
            <person name="Nagai C."/>
            <person name="Rounsley S."/>
            <person name="Sankoff D."/>
            <person name="Giuliano G."/>
            <person name="Albert V.A."/>
            <person name="Wincker P."/>
            <person name="Lashermes P."/>
        </authorList>
    </citation>
    <scope>NUCLEOTIDE SEQUENCE [LARGE SCALE GENOMIC DNA]</scope>
    <source>
        <strain evidence="8">cv. DH200-94</strain>
    </source>
</reference>
<dbReference type="OMA" id="YFQTRCL"/>
<dbReference type="InterPro" id="IPR017410">
    <property type="entry name" value="Metaxin1/3"/>
</dbReference>
<organism evidence="7 8">
    <name type="scientific">Coffea canephora</name>
    <name type="common">Robusta coffee</name>
    <dbReference type="NCBI Taxonomy" id="49390"/>
    <lineage>
        <taxon>Eukaryota</taxon>
        <taxon>Viridiplantae</taxon>
        <taxon>Streptophyta</taxon>
        <taxon>Embryophyta</taxon>
        <taxon>Tracheophyta</taxon>
        <taxon>Spermatophyta</taxon>
        <taxon>Magnoliopsida</taxon>
        <taxon>eudicotyledons</taxon>
        <taxon>Gunneridae</taxon>
        <taxon>Pentapetalae</taxon>
        <taxon>asterids</taxon>
        <taxon>lamiids</taxon>
        <taxon>Gentianales</taxon>
        <taxon>Rubiaceae</taxon>
        <taxon>Ixoroideae</taxon>
        <taxon>Gardenieae complex</taxon>
        <taxon>Bertiereae - Coffeeae clade</taxon>
        <taxon>Coffeeae</taxon>
        <taxon>Coffea</taxon>
    </lineage>
</organism>
<dbReference type="Gramene" id="CDP17150">
    <property type="protein sequence ID" value="CDP17150"/>
    <property type="gene ID" value="GSCOC_T00011690001"/>
</dbReference>
<keyword evidence="2" id="KW-1000">Mitochondrion outer membrane</keyword>
<dbReference type="PIRSF" id="PIRSF038150">
    <property type="entry name" value="Metaxin"/>
    <property type="match status" value="1"/>
</dbReference>
<evidence type="ECO:0000256" key="2">
    <source>
        <dbReference type="PIRNR" id="PIRNR038150"/>
    </source>
</evidence>
<evidence type="ECO:0000256" key="1">
    <source>
        <dbReference type="ARBA" id="ARBA00009170"/>
    </source>
</evidence>
<dbReference type="Pfam" id="PF17172">
    <property type="entry name" value="GST_N_4"/>
    <property type="match status" value="1"/>
</dbReference>
<feature type="region of interest" description="Disordered" evidence="3">
    <location>
        <begin position="240"/>
        <end position="284"/>
    </location>
</feature>
<comment type="similarity">
    <text evidence="1 2">Belongs to the metaxin family.</text>
</comment>
<dbReference type="EMBL" id="HG739230">
    <property type="protein sequence ID" value="CDP17150.1"/>
    <property type="molecule type" value="Genomic_DNA"/>
</dbReference>
<dbReference type="Pfam" id="PF17171">
    <property type="entry name" value="GST_C_6"/>
    <property type="match status" value="1"/>
</dbReference>
<dbReference type="InterPro" id="IPR033468">
    <property type="entry name" value="Metaxin_GST"/>
</dbReference>
<dbReference type="Proteomes" id="UP000295252">
    <property type="component" value="Chromosome VIII"/>
</dbReference>
<keyword evidence="4" id="KW-1133">Transmembrane helix</keyword>
<evidence type="ECO:0000256" key="4">
    <source>
        <dbReference type="SAM" id="Phobius"/>
    </source>
</evidence>
<keyword evidence="2" id="KW-0496">Mitochondrion</keyword>
<dbReference type="PANTHER" id="PTHR12289:SF41">
    <property type="entry name" value="FAILED AXON CONNECTIONS-RELATED"/>
    <property type="match status" value="1"/>
</dbReference>
<name>A0A068V8P7_COFCA</name>
<dbReference type="CDD" id="cd03054">
    <property type="entry name" value="GST_N_Metaxin"/>
    <property type="match status" value="1"/>
</dbReference>
<dbReference type="FunCoup" id="A0A068V8P7">
    <property type="interactions" value="2717"/>
</dbReference>
<evidence type="ECO:0000313" key="7">
    <source>
        <dbReference type="EMBL" id="CDP17150.1"/>
    </source>
</evidence>
<accession>A0A068V8P7</accession>
<dbReference type="InParanoid" id="A0A068V8P7"/>
<feature type="transmembrane region" description="Helical" evidence="4">
    <location>
        <begin position="291"/>
        <end position="309"/>
    </location>
</feature>
<evidence type="ECO:0000259" key="5">
    <source>
        <dbReference type="Pfam" id="PF17171"/>
    </source>
</evidence>
<dbReference type="PhylomeDB" id="A0A068V8P7"/>
<feature type="compositionally biased region" description="Low complexity" evidence="3">
    <location>
        <begin position="240"/>
        <end position="269"/>
    </location>
</feature>
<feature type="domain" description="Metaxin glutathione S-transferase" evidence="5">
    <location>
        <begin position="171"/>
        <end position="232"/>
    </location>
</feature>
<dbReference type="InterPro" id="IPR050931">
    <property type="entry name" value="Mito_Protein_Transport_Metaxin"/>
</dbReference>
<protein>
    <recommendedName>
        <fullName evidence="2">Metaxin</fullName>
    </recommendedName>
</protein>
<keyword evidence="4" id="KW-0472">Membrane</keyword>
<evidence type="ECO:0000256" key="3">
    <source>
        <dbReference type="SAM" id="MobiDB-lite"/>
    </source>
</evidence>
<keyword evidence="4" id="KW-0812">Transmembrane</keyword>
<dbReference type="InterPro" id="IPR012336">
    <property type="entry name" value="Thioredoxin-like_fold"/>
</dbReference>
<dbReference type="OrthoDB" id="5835136at2759"/>
<dbReference type="PANTHER" id="PTHR12289">
    <property type="entry name" value="METAXIN RELATED"/>
    <property type="match status" value="1"/>
</dbReference>
<dbReference type="GO" id="GO:0006626">
    <property type="term" value="P:protein targeting to mitochondrion"/>
    <property type="evidence" value="ECO:0007669"/>
    <property type="project" value="EnsemblPlants"/>
</dbReference>
<sequence length="327" mass="36915">MEEVKNGEKLTLVTRKPCFGLPTACPTCLPVYIYLRFAQLPFDVEYNLIYPDSDQIPYVEFGSHVVYNNEKGGVIQSLKDEQTVDLDSDVSGIPEWVSTKAMVESWLAEAVMYELWVGSDGSSAQKIYYSDLPWPIGKCLYFKQIHMVKQLLGITKGNAERREEEIYRRATTAYNALSTRLGEQSFFFENRPTSLDAIFLGHALFTLHALPETSVLRSKLLDHANLVRYAENLKTEFVDADSSSSSVSPSQSDPSSSVPKRGPSNWKSNPKSKPKREKTEEEKKFKRRAKYFLVTQLVAVLVFISLLGGSNDAEVEFEDGDDGLDYE</sequence>
<comment type="function">
    <text evidence="2">Involved in transport of proteins into the mitochondrion.</text>
</comment>
<dbReference type="GO" id="GO:0001401">
    <property type="term" value="C:SAM complex"/>
    <property type="evidence" value="ECO:0007669"/>
    <property type="project" value="InterPro"/>
</dbReference>
<feature type="domain" description="Thioredoxin-like fold" evidence="6">
    <location>
        <begin position="26"/>
        <end position="120"/>
    </location>
</feature>
<evidence type="ECO:0000313" key="8">
    <source>
        <dbReference type="Proteomes" id="UP000295252"/>
    </source>
</evidence>
<evidence type="ECO:0000259" key="6">
    <source>
        <dbReference type="Pfam" id="PF17172"/>
    </source>
</evidence>
<dbReference type="AlphaFoldDB" id="A0A068V8P7"/>
<gene>
    <name evidence="7" type="ORF">GSCOC_T00011690001</name>
</gene>
<dbReference type="GO" id="GO:0007005">
    <property type="term" value="P:mitochondrion organization"/>
    <property type="evidence" value="ECO:0007669"/>
    <property type="project" value="InterPro"/>
</dbReference>
<dbReference type="STRING" id="49390.A0A068V8P7"/>
<comment type="subcellular location">
    <subcellularLocation>
        <location evidence="2">Mitochondrion outer membrane</location>
    </subcellularLocation>
</comment>